<dbReference type="OrthoDB" id="10641921at2759"/>
<dbReference type="EMBL" id="CAJNDS010001791">
    <property type="protein sequence ID" value="CAE7279713.1"/>
    <property type="molecule type" value="Genomic_DNA"/>
</dbReference>
<evidence type="ECO:0000313" key="1">
    <source>
        <dbReference type="EMBL" id="CAE7279713.1"/>
    </source>
</evidence>
<gene>
    <name evidence="1" type="ORF">SNAT2548_LOCUS14826</name>
</gene>
<accession>A0A812MV13</accession>
<dbReference type="AlphaFoldDB" id="A0A812MV13"/>
<keyword evidence="2" id="KW-1185">Reference proteome</keyword>
<organism evidence="1 2">
    <name type="scientific">Symbiodinium natans</name>
    <dbReference type="NCBI Taxonomy" id="878477"/>
    <lineage>
        <taxon>Eukaryota</taxon>
        <taxon>Sar</taxon>
        <taxon>Alveolata</taxon>
        <taxon>Dinophyceae</taxon>
        <taxon>Suessiales</taxon>
        <taxon>Symbiodiniaceae</taxon>
        <taxon>Symbiodinium</taxon>
    </lineage>
</organism>
<proteinExistence type="predicted"/>
<dbReference type="Proteomes" id="UP000604046">
    <property type="component" value="Unassembled WGS sequence"/>
</dbReference>
<reference evidence="1" key="1">
    <citation type="submission" date="2021-02" db="EMBL/GenBank/DDBJ databases">
        <authorList>
            <person name="Dougan E. K."/>
            <person name="Rhodes N."/>
            <person name="Thang M."/>
            <person name="Chan C."/>
        </authorList>
    </citation>
    <scope>NUCLEOTIDE SEQUENCE</scope>
</reference>
<protein>
    <submittedName>
        <fullName evidence="1">Uncharacterized protein</fullName>
    </submittedName>
</protein>
<name>A0A812MV13_9DINO</name>
<comment type="caution">
    <text evidence="1">The sequence shown here is derived from an EMBL/GenBank/DDBJ whole genome shotgun (WGS) entry which is preliminary data.</text>
</comment>
<sequence>MIYSSALQAEFWIALPQIRLTFDHQLSQQVLADICATIQPQIWTRATGFKAFFAPLLQCLKASNMAAAWSDPPICTSIVLQYWQRYLMVSEFNDRCVKTSHLQLDARCGHAWQTAGGHGRVWFPRRGRHSMIVHVETLAA</sequence>
<evidence type="ECO:0000313" key="2">
    <source>
        <dbReference type="Proteomes" id="UP000604046"/>
    </source>
</evidence>